<dbReference type="PROSITE" id="PS51077">
    <property type="entry name" value="HTH_ICLR"/>
    <property type="match status" value="1"/>
</dbReference>
<evidence type="ECO:0000256" key="3">
    <source>
        <dbReference type="ARBA" id="ARBA00023163"/>
    </source>
</evidence>
<accession>A0A6L3NNM2</accession>
<dbReference type="InterPro" id="IPR036388">
    <property type="entry name" value="WH-like_DNA-bd_sf"/>
</dbReference>
<evidence type="ECO:0000313" key="5">
    <source>
        <dbReference type="Proteomes" id="UP000473571"/>
    </source>
</evidence>
<evidence type="ECO:0000313" key="4">
    <source>
        <dbReference type="EMBL" id="KAB0686325.1"/>
    </source>
</evidence>
<comment type="caution">
    <text evidence="4">The sequence shown here is derived from an EMBL/GenBank/DDBJ whole genome shotgun (WGS) entry which is preliminary data.</text>
</comment>
<dbReference type="Pfam" id="PF01614">
    <property type="entry name" value="IclR_C"/>
    <property type="match status" value="1"/>
</dbReference>
<dbReference type="PANTHER" id="PTHR30136">
    <property type="entry name" value="HELIX-TURN-HELIX TRANSCRIPTIONAL REGULATOR, ICLR FAMILY"/>
    <property type="match status" value="1"/>
</dbReference>
<dbReference type="InterPro" id="IPR014757">
    <property type="entry name" value="Tscrpt_reg_IclR_C"/>
</dbReference>
<dbReference type="GO" id="GO:0045892">
    <property type="term" value="P:negative regulation of DNA-templated transcription"/>
    <property type="evidence" value="ECO:0007669"/>
    <property type="project" value="TreeGrafter"/>
</dbReference>
<organism evidence="4 5">
    <name type="scientific">Burkholderia territorii</name>
    <dbReference type="NCBI Taxonomy" id="1503055"/>
    <lineage>
        <taxon>Bacteria</taxon>
        <taxon>Pseudomonadati</taxon>
        <taxon>Pseudomonadota</taxon>
        <taxon>Betaproteobacteria</taxon>
        <taxon>Burkholderiales</taxon>
        <taxon>Burkholderiaceae</taxon>
        <taxon>Burkholderia</taxon>
        <taxon>Burkholderia cepacia complex</taxon>
    </lineage>
</organism>
<dbReference type="InterPro" id="IPR036390">
    <property type="entry name" value="WH_DNA-bd_sf"/>
</dbReference>
<name>A0A6L3NNM2_9BURK</name>
<dbReference type="InterPro" id="IPR050707">
    <property type="entry name" value="HTH_MetabolicPath_Reg"/>
</dbReference>
<dbReference type="AlphaFoldDB" id="A0A6L3NNM2"/>
<keyword evidence="1" id="KW-0805">Transcription regulation</keyword>
<dbReference type="InterPro" id="IPR029016">
    <property type="entry name" value="GAF-like_dom_sf"/>
</dbReference>
<proteinExistence type="predicted"/>
<dbReference type="Gene3D" id="1.10.10.10">
    <property type="entry name" value="Winged helix-like DNA-binding domain superfamily/Winged helix DNA-binding domain"/>
    <property type="match status" value="1"/>
</dbReference>
<keyword evidence="2" id="KW-0238">DNA-binding</keyword>
<dbReference type="SMART" id="SM00346">
    <property type="entry name" value="HTH_ICLR"/>
    <property type="match status" value="1"/>
</dbReference>
<dbReference type="Gene3D" id="3.30.450.40">
    <property type="match status" value="1"/>
</dbReference>
<dbReference type="InterPro" id="IPR005471">
    <property type="entry name" value="Tscrpt_reg_IclR_N"/>
</dbReference>
<dbReference type="GO" id="GO:0003677">
    <property type="term" value="F:DNA binding"/>
    <property type="evidence" value="ECO:0007669"/>
    <property type="project" value="UniProtKB-KW"/>
</dbReference>
<dbReference type="SUPFAM" id="SSF55781">
    <property type="entry name" value="GAF domain-like"/>
    <property type="match status" value="1"/>
</dbReference>
<evidence type="ECO:0000256" key="2">
    <source>
        <dbReference type="ARBA" id="ARBA00023125"/>
    </source>
</evidence>
<dbReference type="PROSITE" id="PS51078">
    <property type="entry name" value="ICLR_ED"/>
    <property type="match status" value="1"/>
</dbReference>
<keyword evidence="3" id="KW-0804">Transcription</keyword>
<dbReference type="SUPFAM" id="SSF46785">
    <property type="entry name" value="Winged helix' DNA-binding domain"/>
    <property type="match status" value="1"/>
</dbReference>
<dbReference type="Pfam" id="PF09339">
    <property type="entry name" value="HTH_IclR"/>
    <property type="match status" value="1"/>
</dbReference>
<dbReference type="Proteomes" id="UP000473571">
    <property type="component" value="Unassembled WGS sequence"/>
</dbReference>
<gene>
    <name evidence="4" type="ORF">F7R13_00890</name>
</gene>
<evidence type="ECO:0000256" key="1">
    <source>
        <dbReference type="ARBA" id="ARBA00023015"/>
    </source>
</evidence>
<sequence>MSSLENASAILQLLTRLRRAVTVSDVVQHLGMPKSSASRLLKQMGEQMLLERDPGTLAYGPALMLLELAHMVRASTPLLSMMDKALSGLCEQTGHTGYISVLDKQEVVVLRVHPGIHPLRMVTFPGQRGPAWAGSTGRALLARETDQSIVRLFPDGLPPASSAAPNSIDELMRRVAETRRTGFSVALDESLPGIGAVGCAVGDPSSGESLAFSLAFPLTMSSPTEVDRLAAMAREQASQLGRTVGDPFWSTRSVSAA</sequence>
<protein>
    <submittedName>
        <fullName evidence="4">IclR family transcriptional regulator</fullName>
    </submittedName>
</protein>
<dbReference type="RefSeq" id="WP_059869408.1">
    <property type="nucleotide sequence ID" value="NZ_CABVPO010000010.1"/>
</dbReference>
<dbReference type="PANTHER" id="PTHR30136:SF35">
    <property type="entry name" value="HTH-TYPE TRANSCRIPTIONAL REGULATOR RV1719"/>
    <property type="match status" value="1"/>
</dbReference>
<dbReference type="GO" id="GO:0003700">
    <property type="term" value="F:DNA-binding transcription factor activity"/>
    <property type="evidence" value="ECO:0007669"/>
    <property type="project" value="TreeGrafter"/>
</dbReference>
<reference evidence="4 5" key="1">
    <citation type="submission" date="2019-09" db="EMBL/GenBank/DDBJ databases">
        <title>Draft genome sequences of 48 bacterial type strains from the CCUG.</title>
        <authorList>
            <person name="Tunovic T."/>
            <person name="Pineiro-Iglesias B."/>
            <person name="Unosson C."/>
            <person name="Inganas E."/>
            <person name="Ohlen M."/>
            <person name="Cardew S."/>
            <person name="Jensie-Markopoulos S."/>
            <person name="Salva-Serra F."/>
            <person name="Jaen-Luchoro D."/>
            <person name="Karlsson R."/>
            <person name="Svensson-Stadler L."/>
            <person name="Chun J."/>
            <person name="Moore E."/>
        </authorList>
    </citation>
    <scope>NUCLEOTIDE SEQUENCE [LARGE SCALE GENOMIC DNA]</scope>
    <source>
        <strain evidence="4 5">CCUG 65687</strain>
    </source>
</reference>
<dbReference type="EMBL" id="VZOL01000004">
    <property type="protein sequence ID" value="KAB0686325.1"/>
    <property type="molecule type" value="Genomic_DNA"/>
</dbReference>